<accession>A0AAJ7TKW1</accession>
<dbReference type="InterPro" id="IPR031602">
    <property type="entry name" value="CIPC"/>
</dbReference>
<reference evidence="3" key="1">
    <citation type="submission" date="2025-08" db="UniProtKB">
        <authorList>
            <consortium name="RefSeq"/>
        </authorList>
    </citation>
    <scope>IDENTIFICATION</scope>
    <source>
        <tissue evidence="3">Sperm</tissue>
    </source>
</reference>
<dbReference type="RefSeq" id="XP_032819881.1">
    <property type="nucleotide sequence ID" value="XM_032963990.1"/>
</dbReference>
<evidence type="ECO:0000256" key="1">
    <source>
        <dbReference type="SAM" id="MobiDB-lite"/>
    </source>
</evidence>
<dbReference type="AlphaFoldDB" id="A0AAJ7TKW1"/>
<protein>
    <submittedName>
        <fullName evidence="3">CLOCK-interacting pacemaker-like</fullName>
    </submittedName>
</protein>
<dbReference type="GO" id="GO:0042754">
    <property type="term" value="P:negative regulation of circadian rhythm"/>
    <property type="evidence" value="ECO:0007669"/>
    <property type="project" value="InterPro"/>
</dbReference>
<dbReference type="CTD" id="85457"/>
<dbReference type="PANTHER" id="PTHR34648">
    <property type="entry name" value="CLOCK-INTERACTING PACEMAKER"/>
    <property type="match status" value="1"/>
</dbReference>
<keyword evidence="2" id="KW-1185">Reference proteome</keyword>
<dbReference type="GO" id="GO:0045892">
    <property type="term" value="P:negative regulation of DNA-templated transcription"/>
    <property type="evidence" value="ECO:0007669"/>
    <property type="project" value="InterPro"/>
</dbReference>
<name>A0AAJ7TKW1_PETMA</name>
<feature type="region of interest" description="Disordered" evidence="1">
    <location>
        <begin position="1"/>
        <end position="92"/>
    </location>
</feature>
<feature type="compositionally biased region" description="Basic and acidic residues" evidence="1">
    <location>
        <begin position="1"/>
        <end position="26"/>
    </location>
</feature>
<dbReference type="GO" id="GO:0005634">
    <property type="term" value="C:nucleus"/>
    <property type="evidence" value="ECO:0007669"/>
    <property type="project" value="TreeGrafter"/>
</dbReference>
<evidence type="ECO:0000313" key="3">
    <source>
        <dbReference type="RefSeq" id="XP_032819881.1"/>
    </source>
</evidence>
<dbReference type="Pfam" id="PF15800">
    <property type="entry name" value="CiPC"/>
    <property type="match status" value="1"/>
</dbReference>
<feature type="region of interest" description="Disordered" evidence="1">
    <location>
        <begin position="175"/>
        <end position="216"/>
    </location>
</feature>
<dbReference type="Proteomes" id="UP001318040">
    <property type="component" value="Chromosome 31"/>
</dbReference>
<organism evidence="2 3">
    <name type="scientific">Petromyzon marinus</name>
    <name type="common">Sea lamprey</name>
    <dbReference type="NCBI Taxonomy" id="7757"/>
    <lineage>
        <taxon>Eukaryota</taxon>
        <taxon>Metazoa</taxon>
        <taxon>Chordata</taxon>
        <taxon>Craniata</taxon>
        <taxon>Vertebrata</taxon>
        <taxon>Cyclostomata</taxon>
        <taxon>Hyperoartia</taxon>
        <taxon>Petromyzontiformes</taxon>
        <taxon>Petromyzontidae</taxon>
        <taxon>Petromyzon</taxon>
    </lineage>
</organism>
<dbReference type="PANTHER" id="PTHR34648:SF7">
    <property type="entry name" value="SI:CH211-132B12.7"/>
    <property type="match status" value="1"/>
</dbReference>
<sequence>MEAARLEERRHRESNDGSYRDDEAHKQQRRRWAAADAEKDSGFSDTSSDCRSVVRRVIPDSATDPTVAPSPAPPPAPPPTTQEGPFQPATPTQAFPGFIQPFYIVGYGQGLMGTQLISAPLQSCWPQPLGIAAAPPAPQFLFIQPQLAATPSAGSCAAEPTAAGINGGDCSGKRAGAARPLRPPTIYPKIAPYPQRRIEDAAPTGGGQLPSGPAVERDDVSAAASSPLAFSGCAVPSRRVARSSCEQTLSPALGVAPSSEQPNATAVAHVPTAQASPIHAVPVGSPTPTQTAGVGALLLPSPLRLPPSPSAAGDSYDHTDDVDDDDDAGDHEWPGRAAASPKARNGQSQRRHRHSAPNWRQHDLRFRNTVEILNSSGLMEATLRFKTLLQQSAATRRDIQQLREHARLFCEAARVGDPGACLRVQEAMLRSGAYPGLSSLVQT</sequence>
<feature type="region of interest" description="Disordered" evidence="1">
    <location>
        <begin position="299"/>
        <end position="362"/>
    </location>
</feature>
<feature type="compositionally biased region" description="Pro residues" evidence="1">
    <location>
        <begin position="68"/>
        <end position="80"/>
    </location>
</feature>
<dbReference type="KEGG" id="pmrn:116947814"/>
<feature type="compositionally biased region" description="Acidic residues" evidence="1">
    <location>
        <begin position="320"/>
        <end position="329"/>
    </location>
</feature>
<proteinExistence type="predicted"/>
<evidence type="ECO:0000313" key="2">
    <source>
        <dbReference type="Proteomes" id="UP001318040"/>
    </source>
</evidence>
<gene>
    <name evidence="3" type="primary">LOC116947814</name>
</gene>